<organism evidence="2 3">
    <name type="scientific">Luteimonas soli</name>
    <dbReference type="NCBI Taxonomy" id="1648966"/>
    <lineage>
        <taxon>Bacteria</taxon>
        <taxon>Pseudomonadati</taxon>
        <taxon>Pseudomonadota</taxon>
        <taxon>Gammaproteobacteria</taxon>
        <taxon>Lysobacterales</taxon>
        <taxon>Lysobacteraceae</taxon>
        <taxon>Luteimonas</taxon>
    </lineage>
</organism>
<gene>
    <name evidence="2" type="ORF">ACFONC_14620</name>
</gene>
<feature type="transmembrane region" description="Helical" evidence="1">
    <location>
        <begin position="118"/>
        <end position="135"/>
    </location>
</feature>
<dbReference type="RefSeq" id="WP_386745303.1">
    <property type="nucleotide sequence ID" value="NZ_JBHRYA010000012.1"/>
</dbReference>
<accession>A0ABV7XQX7</accession>
<reference evidence="3" key="1">
    <citation type="journal article" date="2019" name="Int. J. Syst. Evol. Microbiol.">
        <title>The Global Catalogue of Microorganisms (GCM) 10K type strain sequencing project: providing services to taxonomists for standard genome sequencing and annotation.</title>
        <authorList>
            <consortium name="The Broad Institute Genomics Platform"/>
            <consortium name="The Broad Institute Genome Sequencing Center for Infectious Disease"/>
            <person name="Wu L."/>
            <person name="Ma J."/>
        </authorList>
    </citation>
    <scope>NUCLEOTIDE SEQUENCE [LARGE SCALE GENOMIC DNA]</scope>
    <source>
        <strain evidence="3">KCTC 42441</strain>
    </source>
</reference>
<keyword evidence="3" id="KW-1185">Reference proteome</keyword>
<protein>
    <recommendedName>
        <fullName evidence="4">Sugar transporter</fullName>
    </recommendedName>
</protein>
<dbReference type="EMBL" id="JBHRYA010000012">
    <property type="protein sequence ID" value="MFC3717382.1"/>
    <property type="molecule type" value="Genomic_DNA"/>
</dbReference>
<evidence type="ECO:0000313" key="2">
    <source>
        <dbReference type="EMBL" id="MFC3717382.1"/>
    </source>
</evidence>
<name>A0ABV7XQX7_9GAMM</name>
<keyword evidence="1" id="KW-0812">Transmembrane</keyword>
<comment type="caution">
    <text evidence="2">The sequence shown here is derived from an EMBL/GenBank/DDBJ whole genome shotgun (WGS) entry which is preliminary data.</text>
</comment>
<dbReference type="Proteomes" id="UP001595705">
    <property type="component" value="Unassembled WGS sequence"/>
</dbReference>
<sequence length="145" mass="15967">MNAPAIKRPAWFWIVAALALLWNLMGLAMAWMQYSMTPDQLAQLSEAQRTIHAAMPGWLWVVDFVAVIAGVLGSILLLMGRRFALPMFWVSLVAVVVLFGYCLFPGRMIELLGAAQALPMPVLVTAIAVLLVWFARKAAARGWIG</sequence>
<proteinExistence type="predicted"/>
<feature type="transmembrane region" description="Helical" evidence="1">
    <location>
        <begin position="58"/>
        <end position="80"/>
    </location>
</feature>
<keyword evidence="1" id="KW-0472">Membrane</keyword>
<keyword evidence="1" id="KW-1133">Transmembrane helix</keyword>
<evidence type="ECO:0000256" key="1">
    <source>
        <dbReference type="SAM" id="Phobius"/>
    </source>
</evidence>
<evidence type="ECO:0008006" key="4">
    <source>
        <dbReference type="Google" id="ProtNLM"/>
    </source>
</evidence>
<feature type="transmembrane region" description="Helical" evidence="1">
    <location>
        <begin position="12"/>
        <end position="34"/>
    </location>
</feature>
<evidence type="ECO:0000313" key="3">
    <source>
        <dbReference type="Proteomes" id="UP001595705"/>
    </source>
</evidence>
<feature type="transmembrane region" description="Helical" evidence="1">
    <location>
        <begin position="87"/>
        <end position="106"/>
    </location>
</feature>